<evidence type="ECO:0000256" key="1">
    <source>
        <dbReference type="ARBA" id="ARBA00011073"/>
    </source>
</evidence>
<evidence type="ECO:0000313" key="11">
    <source>
        <dbReference type="Proteomes" id="UP000734823"/>
    </source>
</evidence>
<feature type="domain" description="Peptidase S8/S53" evidence="8">
    <location>
        <begin position="152"/>
        <end position="376"/>
    </location>
</feature>
<dbReference type="Gene3D" id="3.30.70.80">
    <property type="entry name" value="Peptidase S8 propeptide/proteinase inhibitor I9"/>
    <property type="match status" value="1"/>
</dbReference>
<keyword evidence="2 5" id="KW-0645">Protease</keyword>
<evidence type="ECO:0000256" key="6">
    <source>
        <dbReference type="RuleBase" id="RU003355"/>
    </source>
</evidence>
<evidence type="ECO:0000256" key="5">
    <source>
        <dbReference type="PROSITE-ProRule" id="PRU01240"/>
    </source>
</evidence>
<evidence type="ECO:0000259" key="9">
    <source>
        <dbReference type="Pfam" id="PF05922"/>
    </source>
</evidence>
<dbReference type="SUPFAM" id="SSF54897">
    <property type="entry name" value="Protease propeptides/inhibitors"/>
    <property type="match status" value="1"/>
</dbReference>
<comment type="caution">
    <text evidence="10">The sequence shown here is derived from an EMBL/GenBank/DDBJ whole genome shotgun (WGS) entry which is preliminary data.</text>
</comment>
<dbReference type="InterPro" id="IPR037045">
    <property type="entry name" value="S8pro/Inhibitor_I9_sf"/>
</dbReference>
<dbReference type="EMBL" id="JABVED010000006">
    <property type="protein sequence ID" value="MBC6447951.1"/>
    <property type="molecule type" value="Genomic_DNA"/>
</dbReference>
<evidence type="ECO:0000313" key="10">
    <source>
        <dbReference type="EMBL" id="MBC6447951.1"/>
    </source>
</evidence>
<evidence type="ECO:0000256" key="2">
    <source>
        <dbReference type="ARBA" id="ARBA00022670"/>
    </source>
</evidence>
<keyword evidence="11" id="KW-1185">Reference proteome</keyword>
<feature type="active site" description="Charge relay system" evidence="5">
    <location>
        <position position="339"/>
    </location>
</feature>
<feature type="active site" description="Charge relay system" evidence="5">
    <location>
        <position position="156"/>
    </location>
</feature>
<dbReference type="RefSeq" id="WP_187220464.1">
    <property type="nucleotide sequence ID" value="NZ_JABVED010000006.1"/>
</dbReference>
<comment type="similarity">
    <text evidence="1 5 6">Belongs to the peptidase S8 family.</text>
</comment>
<dbReference type="PROSITE" id="PS51892">
    <property type="entry name" value="SUBTILASE"/>
    <property type="match status" value="1"/>
</dbReference>
<dbReference type="InterPro" id="IPR000209">
    <property type="entry name" value="Peptidase_S8/S53_dom"/>
</dbReference>
<dbReference type="InterPro" id="IPR034193">
    <property type="entry name" value="PCSK9_ProteinaseK-like"/>
</dbReference>
<dbReference type="PRINTS" id="PR00723">
    <property type="entry name" value="SUBTILISIN"/>
</dbReference>
<dbReference type="PROSITE" id="PS00138">
    <property type="entry name" value="SUBTILASE_SER"/>
    <property type="match status" value="1"/>
</dbReference>
<evidence type="ECO:0000259" key="8">
    <source>
        <dbReference type="Pfam" id="PF00082"/>
    </source>
</evidence>
<evidence type="ECO:0000256" key="3">
    <source>
        <dbReference type="ARBA" id="ARBA00022801"/>
    </source>
</evidence>
<dbReference type="InterPro" id="IPR050131">
    <property type="entry name" value="Peptidase_S8_subtilisin-like"/>
</dbReference>
<gene>
    <name evidence="10" type="ORF">GPZ80_12300</name>
</gene>
<feature type="active site" description="Charge relay system" evidence="5">
    <location>
        <position position="189"/>
    </location>
</feature>
<organism evidence="10 11">
    <name type="scientific">Actinokineospora xionganensis</name>
    <dbReference type="NCBI Taxonomy" id="2684470"/>
    <lineage>
        <taxon>Bacteria</taxon>
        <taxon>Bacillati</taxon>
        <taxon>Actinomycetota</taxon>
        <taxon>Actinomycetes</taxon>
        <taxon>Pseudonocardiales</taxon>
        <taxon>Pseudonocardiaceae</taxon>
        <taxon>Actinokineospora</taxon>
    </lineage>
</organism>
<dbReference type="CDD" id="cd04077">
    <property type="entry name" value="Peptidases_S8_PCSK9_ProteinaseK_like"/>
    <property type="match status" value="1"/>
</dbReference>
<protein>
    <submittedName>
        <fullName evidence="10">S8 family peptidase</fullName>
    </submittedName>
</protein>
<dbReference type="Proteomes" id="UP000734823">
    <property type="component" value="Unassembled WGS sequence"/>
</dbReference>
<accession>A0ABR7L6E9</accession>
<name>A0ABR7L6E9_9PSEU</name>
<dbReference type="InterPro" id="IPR010259">
    <property type="entry name" value="S8pro/Inhibitor_I9"/>
</dbReference>
<dbReference type="InterPro" id="IPR022398">
    <property type="entry name" value="Peptidase_S8_His-AS"/>
</dbReference>
<proteinExistence type="inferred from homology"/>
<dbReference type="PANTHER" id="PTHR43806">
    <property type="entry name" value="PEPTIDASE S8"/>
    <property type="match status" value="1"/>
</dbReference>
<keyword evidence="3 5" id="KW-0378">Hydrolase</keyword>
<evidence type="ECO:0000256" key="7">
    <source>
        <dbReference type="SAM" id="SignalP"/>
    </source>
</evidence>
<dbReference type="Pfam" id="PF00082">
    <property type="entry name" value="Peptidase_S8"/>
    <property type="match status" value="1"/>
</dbReference>
<dbReference type="PROSITE" id="PS00137">
    <property type="entry name" value="SUBTILASE_HIS"/>
    <property type="match status" value="1"/>
</dbReference>
<reference evidence="10 11" key="1">
    <citation type="submission" date="2020-06" db="EMBL/GenBank/DDBJ databases">
        <title>Actinokineospora xiongansis sp. nov., isolated from soil of Baiyangdian.</title>
        <authorList>
            <person name="Zhang X."/>
        </authorList>
    </citation>
    <scope>NUCLEOTIDE SEQUENCE [LARGE SCALE GENOMIC DNA]</scope>
    <source>
        <strain evidence="10 11">HBU206404</strain>
    </source>
</reference>
<dbReference type="Pfam" id="PF05922">
    <property type="entry name" value="Inhibitor_I9"/>
    <property type="match status" value="1"/>
</dbReference>
<keyword evidence="7" id="KW-0732">Signal</keyword>
<feature type="domain" description="Inhibitor I9" evidence="9">
    <location>
        <begin position="52"/>
        <end position="114"/>
    </location>
</feature>
<dbReference type="InterPro" id="IPR036852">
    <property type="entry name" value="Peptidase_S8/S53_dom_sf"/>
</dbReference>
<keyword evidence="4 5" id="KW-0720">Serine protease</keyword>
<dbReference type="InterPro" id="IPR023828">
    <property type="entry name" value="Peptidase_S8_Ser-AS"/>
</dbReference>
<dbReference type="Gene3D" id="3.40.50.200">
    <property type="entry name" value="Peptidase S8/S53 domain"/>
    <property type="match status" value="1"/>
</dbReference>
<dbReference type="PANTHER" id="PTHR43806:SF11">
    <property type="entry name" value="CEREVISIN-RELATED"/>
    <property type="match status" value="1"/>
</dbReference>
<dbReference type="PROSITE" id="PS00136">
    <property type="entry name" value="SUBTILASE_ASP"/>
    <property type="match status" value="1"/>
</dbReference>
<feature type="signal peptide" evidence="7">
    <location>
        <begin position="1"/>
        <end position="34"/>
    </location>
</feature>
<evidence type="ECO:0000256" key="4">
    <source>
        <dbReference type="ARBA" id="ARBA00022825"/>
    </source>
</evidence>
<dbReference type="SUPFAM" id="SSF52743">
    <property type="entry name" value="Subtilisin-like"/>
    <property type="match status" value="1"/>
</dbReference>
<dbReference type="InterPro" id="IPR023827">
    <property type="entry name" value="Peptidase_S8_Asp-AS"/>
</dbReference>
<sequence>MTLRREGRRGRLAIGFALIGSAATVVALAAPAQAQEGEILLAGSPDAVEGSYIVVLKDGSRSQSAEVAHNYGGKVRATYESSIKGFSATMSESQARKLAADDAVEFVQANQKIRALDVQPNPPSWGLDRIDQADLPLDKSFTYSGKADNVTAFVIDTGVQADHPALGGRVSGGFDAVDNDDKPEDEHGHGTHVAGTIGSAEYGVAKGVKIVPVRVLDAQGSGTTEGVIAGIDWVAKNHQGPSVANMSLGGGADEALDKAVRAAIESGVTFAVAAGNSSDDAGNSSPARVPEALTIAASDNADKQAEFSSFGKVVDLYAPGVDITSAWIGGETKTISGTSMATPHVAGAVALYLAANPDATPSAVAEAITAAATKDKIGGISPDTVNLLLKA</sequence>
<dbReference type="InterPro" id="IPR015500">
    <property type="entry name" value="Peptidase_S8_subtilisin-rel"/>
</dbReference>
<feature type="chain" id="PRO_5047287926" evidence="7">
    <location>
        <begin position="35"/>
        <end position="391"/>
    </location>
</feature>